<dbReference type="EMBL" id="BKCP01010292">
    <property type="protein sequence ID" value="GER52396.1"/>
    <property type="molecule type" value="Genomic_DNA"/>
</dbReference>
<sequence>MEQPSATLQQIHTHDTGSSAMVMKDGENGPLLEYEIVNTDCSTNTGAPEAGIEFKDIDNVFDFYKQYAYSVGFPAKKRNSRKDDDGVLHYVTFTCSREGQRMSGTRGTLRSQPTTQTDCKAQILASLDDHGYWRINTVYLDHNHKCSPTKSRLYRCHRELSATVKRRLEVNDVAGIPLHKSFNSVVVQAGGYENMTFVEKDCRNYIEKFRRLSLGEGDAAAIQSYFIDMQARDKYEVNKISLGLLRLGRPPYLQEPNAGRGPGVGPPTLKSESLQI</sequence>
<organism evidence="3 4">
    <name type="scientific">Striga asiatica</name>
    <name type="common">Asiatic witchweed</name>
    <name type="synonym">Buchnera asiatica</name>
    <dbReference type="NCBI Taxonomy" id="4170"/>
    <lineage>
        <taxon>Eukaryota</taxon>
        <taxon>Viridiplantae</taxon>
        <taxon>Streptophyta</taxon>
        <taxon>Embryophyta</taxon>
        <taxon>Tracheophyta</taxon>
        <taxon>Spermatophyta</taxon>
        <taxon>Magnoliopsida</taxon>
        <taxon>eudicotyledons</taxon>
        <taxon>Gunneridae</taxon>
        <taxon>Pentapetalae</taxon>
        <taxon>asterids</taxon>
        <taxon>lamiids</taxon>
        <taxon>Lamiales</taxon>
        <taxon>Orobanchaceae</taxon>
        <taxon>Buchnereae</taxon>
        <taxon>Striga</taxon>
    </lineage>
</organism>
<feature type="domain" description="FAR1" evidence="2">
    <location>
        <begin position="62"/>
        <end position="147"/>
    </location>
</feature>
<dbReference type="Proteomes" id="UP000325081">
    <property type="component" value="Unassembled WGS sequence"/>
</dbReference>
<accession>A0A5A7R4S2</accession>
<feature type="region of interest" description="Disordered" evidence="1">
    <location>
        <begin position="254"/>
        <end position="276"/>
    </location>
</feature>
<dbReference type="Pfam" id="PF03101">
    <property type="entry name" value="FAR1"/>
    <property type="match status" value="1"/>
</dbReference>
<dbReference type="OrthoDB" id="5301000at2759"/>
<comment type="caution">
    <text evidence="3">The sequence shown here is derived from an EMBL/GenBank/DDBJ whole genome shotgun (WGS) entry which is preliminary data.</text>
</comment>
<name>A0A5A7R4S2_STRAF</name>
<proteinExistence type="predicted"/>
<gene>
    <name evidence="3" type="ORF">STAS_29849</name>
</gene>
<feature type="region of interest" description="Disordered" evidence="1">
    <location>
        <begin position="1"/>
        <end position="21"/>
    </location>
</feature>
<evidence type="ECO:0000256" key="1">
    <source>
        <dbReference type="SAM" id="MobiDB-lite"/>
    </source>
</evidence>
<dbReference type="AlphaFoldDB" id="A0A5A7R4S2"/>
<evidence type="ECO:0000313" key="4">
    <source>
        <dbReference type="Proteomes" id="UP000325081"/>
    </source>
</evidence>
<evidence type="ECO:0000259" key="2">
    <source>
        <dbReference type="Pfam" id="PF03101"/>
    </source>
</evidence>
<dbReference type="PANTHER" id="PTHR47718">
    <property type="entry name" value="OS01G0519700 PROTEIN"/>
    <property type="match status" value="1"/>
</dbReference>
<dbReference type="InterPro" id="IPR004330">
    <property type="entry name" value="FAR1_DNA_bnd_dom"/>
</dbReference>
<protein>
    <submittedName>
        <fullName evidence="3">FAR1-related protein</fullName>
    </submittedName>
</protein>
<keyword evidence="4" id="KW-1185">Reference proteome</keyword>
<feature type="compositionally biased region" description="Polar residues" evidence="1">
    <location>
        <begin position="1"/>
        <end position="19"/>
    </location>
</feature>
<reference evidence="4" key="1">
    <citation type="journal article" date="2019" name="Curr. Biol.">
        <title>Genome Sequence of Striga asiatica Provides Insight into the Evolution of Plant Parasitism.</title>
        <authorList>
            <person name="Yoshida S."/>
            <person name="Kim S."/>
            <person name="Wafula E.K."/>
            <person name="Tanskanen J."/>
            <person name="Kim Y.M."/>
            <person name="Honaas L."/>
            <person name="Yang Z."/>
            <person name="Spallek T."/>
            <person name="Conn C.E."/>
            <person name="Ichihashi Y."/>
            <person name="Cheong K."/>
            <person name="Cui S."/>
            <person name="Der J.P."/>
            <person name="Gundlach H."/>
            <person name="Jiao Y."/>
            <person name="Hori C."/>
            <person name="Ishida J.K."/>
            <person name="Kasahara H."/>
            <person name="Kiba T."/>
            <person name="Kim M.S."/>
            <person name="Koo N."/>
            <person name="Laohavisit A."/>
            <person name="Lee Y.H."/>
            <person name="Lumba S."/>
            <person name="McCourt P."/>
            <person name="Mortimer J.C."/>
            <person name="Mutuku J.M."/>
            <person name="Nomura T."/>
            <person name="Sasaki-Sekimoto Y."/>
            <person name="Seto Y."/>
            <person name="Wang Y."/>
            <person name="Wakatake T."/>
            <person name="Sakakibara H."/>
            <person name="Demura T."/>
            <person name="Yamaguchi S."/>
            <person name="Yoneyama K."/>
            <person name="Manabe R.I."/>
            <person name="Nelson D.C."/>
            <person name="Schulman A.H."/>
            <person name="Timko M.P."/>
            <person name="dePamphilis C.W."/>
            <person name="Choi D."/>
            <person name="Shirasu K."/>
        </authorList>
    </citation>
    <scope>NUCLEOTIDE SEQUENCE [LARGE SCALE GENOMIC DNA]</scope>
    <source>
        <strain evidence="4">cv. UVA1</strain>
    </source>
</reference>
<dbReference type="PANTHER" id="PTHR47718:SF13">
    <property type="entry name" value="OS09G0290500 PROTEIN"/>
    <property type="match status" value="1"/>
</dbReference>
<evidence type="ECO:0000313" key="3">
    <source>
        <dbReference type="EMBL" id="GER52396.1"/>
    </source>
</evidence>